<sequence length="679" mass="73579">MLPRILRPCCWLVLGLLACGPAWARTVEARIQRVSTPVATLEGVQVQLNWPANATQGQLAMRARVVRADDLGYRFQDLDWRCPLRRLPRSGWACDGVIRAPGLATSKLSLQFDDVGMDALLARGASRLALQRRTTTPDLTRIDLTRVPVQWAEALAAQAWSSGRFSQGALDGKLSVTTPRNGPVRVQGPLTLTSAALQSDDGSIVGENLDARFVIDYRTRQGTTQLAIGGTVGGELLFGETYLGLGGKPAGLELRAEKLPNQGWRLPVIKWVDGATLQARGNASFTPDNAIAAIDLALDGRDASGLRDRYLSALLGKVGLGDAEISGQWDGRIRLANGQLQQALATLRDVDLRDPRERFALNGLDGTIAFSANVPVASELRWQQARMYGLDFGQTRLPFSSRDGALMLQEDARIPLFGGRAIVQGLRIVPPGEAAGLQMDFGLALEAVDVGQMAKAFGLPEFRGELNGEIPHARYADDQLTFDGGLSLGVFDGAVQITQLAMERPFGTAPTLSADIDLNDIDLLRLTEVFDFGSISGRLDGYIHELRLVDWTPVRFDAAFITQRKPGVRQRISQRAVQNISSVGDASFVSSLQGQLIGLFDDFGYGRLGIRCQLNNEVCLMGGLGDLDTPRSDSSGFTIVEGSGLPRLTVVGYNRHVDWPTLVERMKAVSQGDVKPVID</sequence>
<dbReference type="RefSeq" id="WP_076587426.1">
    <property type="nucleotide sequence ID" value="NZ_FTLW01000004.1"/>
</dbReference>
<evidence type="ECO:0000313" key="3">
    <source>
        <dbReference type="Proteomes" id="UP000241788"/>
    </source>
</evidence>
<feature type="signal peptide" evidence="1">
    <location>
        <begin position="1"/>
        <end position="24"/>
    </location>
</feature>
<dbReference type="AlphaFoldDB" id="A0A1N6VJR2"/>
<dbReference type="PROSITE" id="PS51257">
    <property type="entry name" value="PROKAR_LIPOPROTEIN"/>
    <property type="match status" value="1"/>
</dbReference>
<accession>A0A1N6VJR2</accession>
<dbReference type="Proteomes" id="UP000241788">
    <property type="component" value="Unassembled WGS sequence"/>
</dbReference>
<evidence type="ECO:0008006" key="4">
    <source>
        <dbReference type="Google" id="ProtNLM"/>
    </source>
</evidence>
<reference evidence="3" key="1">
    <citation type="submission" date="2017-01" db="EMBL/GenBank/DDBJ databases">
        <authorList>
            <person name="Varghese N."/>
            <person name="Submissions S."/>
        </authorList>
    </citation>
    <scope>NUCLEOTIDE SEQUENCE [LARGE SCALE GENOMIC DNA]</scope>
    <source>
        <strain evidence="3">UM1</strain>
    </source>
</reference>
<feature type="chain" id="PRO_5013292120" description="Dicarboxylate transport" evidence="1">
    <location>
        <begin position="25"/>
        <end position="679"/>
    </location>
</feature>
<name>A0A1N6VJR2_9GAMM</name>
<evidence type="ECO:0000313" key="2">
    <source>
        <dbReference type="EMBL" id="SIQ78080.1"/>
    </source>
</evidence>
<proteinExistence type="predicted"/>
<organism evidence="2 3">
    <name type="scientific">Solilutibacter tolerans</name>
    <dbReference type="NCBI Taxonomy" id="1604334"/>
    <lineage>
        <taxon>Bacteria</taxon>
        <taxon>Pseudomonadati</taxon>
        <taxon>Pseudomonadota</taxon>
        <taxon>Gammaproteobacteria</taxon>
        <taxon>Lysobacterales</taxon>
        <taxon>Lysobacteraceae</taxon>
        <taxon>Solilutibacter</taxon>
    </lineage>
</organism>
<keyword evidence="3" id="KW-1185">Reference proteome</keyword>
<keyword evidence="1" id="KW-0732">Signal</keyword>
<gene>
    <name evidence="2" type="ORF">SAMN05421546_1804</name>
</gene>
<protein>
    <recommendedName>
        <fullName evidence="4">Dicarboxylate transport</fullName>
    </recommendedName>
</protein>
<dbReference type="STRING" id="1604334.SAMN05421546_1804"/>
<evidence type="ECO:0000256" key="1">
    <source>
        <dbReference type="SAM" id="SignalP"/>
    </source>
</evidence>
<dbReference type="EMBL" id="FTLW01000004">
    <property type="protein sequence ID" value="SIQ78080.1"/>
    <property type="molecule type" value="Genomic_DNA"/>
</dbReference>